<sequence length="33" mass="3759">MIAARAGLNVLKMKNNTKIRIFINSMDISALYF</sequence>
<name>A0A376TY91_ECOLX</name>
<organism evidence="1 2">
    <name type="scientific">Escherichia coli</name>
    <dbReference type="NCBI Taxonomy" id="562"/>
    <lineage>
        <taxon>Bacteria</taxon>
        <taxon>Pseudomonadati</taxon>
        <taxon>Pseudomonadota</taxon>
        <taxon>Gammaproteobacteria</taxon>
        <taxon>Enterobacterales</taxon>
        <taxon>Enterobacteriaceae</taxon>
        <taxon>Escherichia</taxon>
    </lineage>
</organism>
<dbReference type="AlphaFoldDB" id="A0A376TY91"/>
<reference evidence="1 2" key="1">
    <citation type="submission" date="2018-06" db="EMBL/GenBank/DDBJ databases">
        <authorList>
            <consortium name="Pathogen Informatics"/>
            <person name="Doyle S."/>
        </authorList>
    </citation>
    <scope>NUCLEOTIDE SEQUENCE [LARGE SCALE GENOMIC DNA]</scope>
    <source>
        <strain evidence="1 2">NCTC8622</strain>
    </source>
</reference>
<evidence type="ECO:0000313" key="1">
    <source>
        <dbReference type="EMBL" id="STI81910.1"/>
    </source>
</evidence>
<proteinExistence type="predicted"/>
<evidence type="ECO:0000313" key="2">
    <source>
        <dbReference type="Proteomes" id="UP000254079"/>
    </source>
</evidence>
<dbReference type="Proteomes" id="UP000254079">
    <property type="component" value="Unassembled WGS sequence"/>
</dbReference>
<accession>A0A376TY91</accession>
<protein>
    <submittedName>
        <fullName evidence="1">Uncharacterized protein</fullName>
    </submittedName>
</protein>
<gene>
    <name evidence="1" type="ORF">NCTC8622_00855</name>
</gene>
<dbReference type="EMBL" id="UGCP01000002">
    <property type="protein sequence ID" value="STI81910.1"/>
    <property type="molecule type" value="Genomic_DNA"/>
</dbReference>